<organism evidence="6 7">
    <name type="scientific">Robbsia andropogonis</name>
    <dbReference type="NCBI Taxonomy" id="28092"/>
    <lineage>
        <taxon>Bacteria</taxon>
        <taxon>Pseudomonadati</taxon>
        <taxon>Pseudomonadota</taxon>
        <taxon>Betaproteobacteria</taxon>
        <taxon>Burkholderiales</taxon>
        <taxon>Burkholderiaceae</taxon>
        <taxon>Robbsia</taxon>
    </lineage>
</organism>
<dbReference type="Pfam" id="PF03466">
    <property type="entry name" value="LysR_substrate"/>
    <property type="match status" value="2"/>
</dbReference>
<evidence type="ECO:0000259" key="5">
    <source>
        <dbReference type="PROSITE" id="PS50931"/>
    </source>
</evidence>
<dbReference type="GO" id="GO:0006351">
    <property type="term" value="P:DNA-templated transcription"/>
    <property type="evidence" value="ECO:0007669"/>
    <property type="project" value="TreeGrafter"/>
</dbReference>
<comment type="caution">
    <text evidence="6">The sequence shown here is derived from an EMBL/GenBank/DDBJ whole genome shotgun (WGS) entry which is preliminary data.</text>
</comment>
<dbReference type="PANTHER" id="PTHR30537">
    <property type="entry name" value="HTH-TYPE TRANSCRIPTIONAL REGULATOR"/>
    <property type="match status" value="1"/>
</dbReference>
<evidence type="ECO:0000256" key="4">
    <source>
        <dbReference type="ARBA" id="ARBA00023163"/>
    </source>
</evidence>
<dbReference type="STRING" id="28092.WM40_06540"/>
<dbReference type="FunFam" id="1.10.10.10:FF:000001">
    <property type="entry name" value="LysR family transcriptional regulator"/>
    <property type="match status" value="1"/>
</dbReference>
<evidence type="ECO:0000256" key="1">
    <source>
        <dbReference type="ARBA" id="ARBA00009437"/>
    </source>
</evidence>
<dbReference type="Gene3D" id="3.40.190.290">
    <property type="match status" value="2"/>
</dbReference>
<dbReference type="CDD" id="cd08422">
    <property type="entry name" value="PBP2_CrgA_like"/>
    <property type="match status" value="1"/>
</dbReference>
<dbReference type="PATRIC" id="fig|28092.6.peg.1553"/>
<sequence length="346" mass="38054">MIRLDDVAIFVQTADAGSFSLAARQMHISPGLASSAVQRLEKALGCRLFVRSTRTMHLTDDGARYLPHARAMLAAQASGQHAVRRDGARVAGPLRLSAPSDFGRNLLAPWLDAFQALHPEVSIQLRLSDRAVDLFAQPLDAAIRYGTPSDSGLVLMPLAPQNRRALCASPSYIARHGPLANITDLAYHNCLRFIWGDQVHERWRFHPSARTLTPPRTGNAVQDARTPSSEVFKTVSTGMPDEAGMSSSDTRSSSQDCVVEVRGDRICDDADVARRWAIDGRGIVYKSRIDVMDDLRAGRLVELVPGDWCEPAPLNLLSAERSTLSPSVQQLRDFLRSRCLEHLSRA</sequence>
<dbReference type="PROSITE" id="PS50931">
    <property type="entry name" value="HTH_LYSR"/>
    <property type="match status" value="1"/>
</dbReference>
<evidence type="ECO:0000313" key="6">
    <source>
        <dbReference type="EMBL" id="KKB64174.1"/>
    </source>
</evidence>
<name>A0A0F5K2T5_9BURK</name>
<dbReference type="SUPFAM" id="SSF46785">
    <property type="entry name" value="Winged helix' DNA-binding domain"/>
    <property type="match status" value="1"/>
</dbReference>
<dbReference type="InterPro" id="IPR036390">
    <property type="entry name" value="WH_DNA-bd_sf"/>
</dbReference>
<dbReference type="AlphaFoldDB" id="A0A0F5K2T5"/>
<dbReference type="InterPro" id="IPR000847">
    <property type="entry name" value="LysR_HTH_N"/>
</dbReference>
<dbReference type="GO" id="GO:0003700">
    <property type="term" value="F:DNA-binding transcription factor activity"/>
    <property type="evidence" value="ECO:0007669"/>
    <property type="project" value="InterPro"/>
</dbReference>
<dbReference type="RefSeq" id="WP_024904011.1">
    <property type="nucleotide sequence ID" value="NZ_CADFGU010000003.1"/>
</dbReference>
<protein>
    <submittedName>
        <fullName evidence="6">LysR family transcriptional regulator</fullName>
    </submittedName>
</protein>
<keyword evidence="3" id="KW-0238">DNA-binding</keyword>
<dbReference type="EMBL" id="LAQU01000005">
    <property type="protein sequence ID" value="KKB64174.1"/>
    <property type="molecule type" value="Genomic_DNA"/>
</dbReference>
<dbReference type="Gene3D" id="1.10.10.10">
    <property type="entry name" value="Winged helix-like DNA-binding domain superfamily/Winged helix DNA-binding domain"/>
    <property type="match status" value="1"/>
</dbReference>
<comment type="similarity">
    <text evidence="1">Belongs to the LysR transcriptional regulatory family.</text>
</comment>
<dbReference type="InterPro" id="IPR036388">
    <property type="entry name" value="WH-like_DNA-bd_sf"/>
</dbReference>
<feature type="domain" description="HTH lysR-type" evidence="5">
    <location>
        <begin position="2"/>
        <end position="59"/>
    </location>
</feature>
<reference evidence="6 7" key="1">
    <citation type="submission" date="2015-03" db="EMBL/GenBank/DDBJ databases">
        <title>Draft Genome Sequence of Burkholderia andropogonis type strain ICMP2807, isolated from Sorghum bicolor.</title>
        <authorList>
            <person name="Lopes-Santos L."/>
            <person name="Castro D.B."/>
            <person name="Ottoboni L.M."/>
            <person name="Park D."/>
            <person name="Weirc B.S."/>
            <person name="Destefano S.A."/>
        </authorList>
    </citation>
    <scope>NUCLEOTIDE SEQUENCE [LARGE SCALE GENOMIC DNA]</scope>
    <source>
        <strain evidence="6 7">ICMP2807</strain>
    </source>
</reference>
<evidence type="ECO:0000313" key="7">
    <source>
        <dbReference type="Proteomes" id="UP000033618"/>
    </source>
</evidence>
<dbReference type="SUPFAM" id="SSF53850">
    <property type="entry name" value="Periplasmic binding protein-like II"/>
    <property type="match status" value="2"/>
</dbReference>
<dbReference type="InterPro" id="IPR058163">
    <property type="entry name" value="LysR-type_TF_proteobact-type"/>
</dbReference>
<evidence type="ECO:0000256" key="3">
    <source>
        <dbReference type="ARBA" id="ARBA00023125"/>
    </source>
</evidence>
<proteinExistence type="inferred from homology"/>
<dbReference type="GO" id="GO:0043565">
    <property type="term" value="F:sequence-specific DNA binding"/>
    <property type="evidence" value="ECO:0007669"/>
    <property type="project" value="TreeGrafter"/>
</dbReference>
<dbReference type="InterPro" id="IPR005119">
    <property type="entry name" value="LysR_subst-bd"/>
</dbReference>
<accession>A0A0F5K2T5</accession>
<dbReference type="Pfam" id="PF00126">
    <property type="entry name" value="HTH_1"/>
    <property type="match status" value="1"/>
</dbReference>
<dbReference type="Proteomes" id="UP000033618">
    <property type="component" value="Unassembled WGS sequence"/>
</dbReference>
<keyword evidence="4" id="KW-0804">Transcription</keyword>
<dbReference type="PANTHER" id="PTHR30537:SF21">
    <property type="entry name" value="HTH-TYPE TRANSCRIPTIONAL REGULATOR SINR-RELATED"/>
    <property type="match status" value="1"/>
</dbReference>
<gene>
    <name evidence="6" type="ORF">WM40_06540</name>
</gene>
<evidence type="ECO:0000256" key="2">
    <source>
        <dbReference type="ARBA" id="ARBA00023015"/>
    </source>
</evidence>
<keyword evidence="2" id="KW-0805">Transcription regulation</keyword>
<keyword evidence="7" id="KW-1185">Reference proteome</keyword>